<dbReference type="InterPro" id="IPR027417">
    <property type="entry name" value="P-loop_NTPase"/>
</dbReference>
<evidence type="ECO:0000256" key="13">
    <source>
        <dbReference type="ARBA" id="ARBA00022741"/>
    </source>
</evidence>
<dbReference type="SUPFAM" id="SSF52540">
    <property type="entry name" value="P-loop containing nucleoside triphosphate hydrolases"/>
    <property type="match status" value="2"/>
</dbReference>
<keyword evidence="11 32" id="KW-0812">Transmembrane</keyword>
<keyword evidence="13 32" id="KW-0547">Nucleotide-binding</keyword>
<feature type="transmembrane region" description="Helical" evidence="32">
    <location>
        <begin position="1064"/>
        <end position="1085"/>
    </location>
</feature>
<dbReference type="PANTHER" id="PTHR24223:SF19">
    <property type="entry name" value="CYSTIC FIBROSIS TRANSMEMBRANE CONDUCTANCE REGULATOR"/>
    <property type="match status" value="1"/>
</dbReference>
<sequence>MQRSPVEDASCLSKYFFWWTNPIMRKGFREKLRPSDVYQAPSQDAADTLAERLENALLMGIKRDLLKCQAPENGTEKLHLEGKSPVYYEHWHDASYGLFCSSEASKTVQPQLLGRIIASFDPVHEPERANGYFLALGLGLLFTVRFLLLQPAMFGLHHLGMQIRIALFSIIFKKTLKLSSRVLDSISTGQLVSLMSANLGKFDQASMRRANHKLSLILLDDRSPYTSNKYFDFKLAKFQPQPNQKYQYLPRNLYKSLGMAHFVWISPLQCILCTGLIWELIDVNSFCALAAISLLGVLQAFLSHKMGPYNAFTHETPSAQKVLLTNKRLALTSEIMENLHSVKAYGWEEIMETLIKNIRQDEVKLTRKIGSLRYFYSSAYFFSAIFVIVAAAVPHALSRGINLRRIFTTLSYCMVLRMTVTRQLPGSIQMWYDTMRLIWKIEEFLCKEEYKLMEYDLSITELELIDVTASWDEGPGELLERIKQENKANGHHNGDAGIFFTNLYVTPVLKDISLNLKKGEMLAVTGSMGSGKSSLLMTILGELVPSSGKIRHSGRISYSSQTAWIMPGTIRDNILFGLTYDEYRYKSVVKACQLEEDLAALPEKDKTPMAEGGLNLSGGQKARVALARAIYRDADVYLLDAPFTHLDIATEKEIFDKCLCKLMASKTRILVTNKIEHLKRADKILLLHNGESFFYGTFSELQSERPDFSSLLLGLEAYDNVSAERRCSILTETLHRVSVDESAGMRPERSAFRQVAPSMPVYIDERKSSVILSTLGATRKASFIQIPEEEVRRTLPDRKFSLVPENELVDESFMGSDVYHNHGVHMAGQRRQSVLAFMTNAQGQGRRDHLQSSFRRRLSVMPQSEVASELDIYTRRLSDSAYDITGILEEENIEACLVDEIDEKEDVFETTKWNTYVRYVSNNKSLLYVLIFIFLVAAIEVAGSVAGIFLITDELWKEEQHRADPNMTKYSNMSSPGKRNGIIVTPTGSYYILYIYVATSESLLAMGFFRGLPLVHTMITISKKLHQKMLHAVLSAPMSVLNTMKTGRIMNRFTKDMATIDDMLPLLMFDFVQLTVVVVGCVLVVSIVRPYIFLVATPLAIIFIVMRKYFLRTGQQLKQLETEVGKGIPDALGVLACGLLPGTRRPVRQGTDGRSVPGPKTGEEQRMDESTRKRKGYLKGNGIGRETGRKLLLASIVDSLSLFLLSACSGPLRKQLGLSKNEGLTGLERHEARSPIFSHLIISLKGLWTIRAFERQTYFENLFHKTLNTHTATWFLYLSTLRWFLFRSDILFVFFFTLTAWIAVGTNQDKPGEIGIVICLAMLILGTFQWCVATSIAVDGMMRSVDRVFKFIDLPSETPKPDKSKCSDLIFENVDPRANSSWPNRGQIDVRNLTVRYTEGGHTVLKNLSFTAEGGQRVGILGRTGSGKSSLFNALLKLVYTDGEISIDGVNWNNMPLQKWRKAFGVVPQKVFIFTGPFRMNLDPYGCHSDEELWRVTEEVGLCCRGPEQMINDCEVGLKTVIEQFPDKLDFHLEYGGYVLSNGHKQLICLARSILSGARILLLDEPSAHLDPVTIKVLKKTLRQSFSTCTILLSEHKVEPLLECQSFLMMDKGQVKTYDSIQKLLNETSHLKQAISPAERLKLFPRRNSSMRTPQNKLSSVTQTLQEEAEDNVQDTRL</sequence>
<feature type="transmembrane region" description="Helical" evidence="32">
    <location>
        <begin position="1091"/>
        <end position="1110"/>
    </location>
</feature>
<feature type="domain" description="ABC transporter" evidence="34">
    <location>
        <begin position="493"/>
        <end position="714"/>
    </location>
</feature>
<dbReference type="InterPro" id="IPR025837">
    <property type="entry name" value="CFTR_reg_dom"/>
</dbReference>
<dbReference type="SUPFAM" id="SSF90123">
    <property type="entry name" value="ABC transporter transmembrane region"/>
    <property type="match status" value="3"/>
</dbReference>
<organism evidence="36 37">
    <name type="scientific">Labeo rohita</name>
    <name type="common">Indian major carp</name>
    <name type="synonym">Cyprinus rohita</name>
    <dbReference type="NCBI Taxonomy" id="84645"/>
    <lineage>
        <taxon>Eukaryota</taxon>
        <taxon>Metazoa</taxon>
        <taxon>Chordata</taxon>
        <taxon>Craniata</taxon>
        <taxon>Vertebrata</taxon>
        <taxon>Euteleostomi</taxon>
        <taxon>Actinopterygii</taxon>
        <taxon>Neopterygii</taxon>
        <taxon>Teleostei</taxon>
        <taxon>Ostariophysi</taxon>
        <taxon>Cypriniformes</taxon>
        <taxon>Cyprinidae</taxon>
        <taxon>Labeoninae</taxon>
        <taxon>Labeonini</taxon>
        <taxon>Labeo</taxon>
    </lineage>
</organism>
<dbReference type="EMBL" id="JACTAM010000018">
    <property type="protein sequence ID" value="KAI2653556.1"/>
    <property type="molecule type" value="Genomic_DNA"/>
</dbReference>
<gene>
    <name evidence="36" type="ORF">H4Q32_013838</name>
</gene>
<feature type="compositionally biased region" description="Acidic residues" evidence="33">
    <location>
        <begin position="1667"/>
        <end position="1678"/>
    </location>
</feature>
<comment type="catalytic activity">
    <reaction evidence="29 32">
        <text>ATP + H2O + closed Cl(-) channel = ADP + phosphate + open Cl(-) channel.</text>
        <dbReference type="EC" id="5.6.1.6"/>
    </reaction>
</comment>
<evidence type="ECO:0000256" key="25">
    <source>
        <dbReference type="ARBA" id="ARBA00024167"/>
    </source>
</evidence>
<feature type="region of interest" description="Disordered" evidence="33">
    <location>
        <begin position="1145"/>
        <end position="1179"/>
    </location>
</feature>
<evidence type="ECO:0000256" key="12">
    <source>
        <dbReference type="ARBA" id="ARBA00022737"/>
    </source>
</evidence>
<comment type="catalytic activity">
    <reaction evidence="30">
        <text>hydrogencarbonate(in) = hydrogencarbonate(out)</text>
        <dbReference type="Rhea" id="RHEA:28695"/>
        <dbReference type="ChEBI" id="CHEBI:17544"/>
    </reaction>
</comment>
<dbReference type="Proteomes" id="UP000830375">
    <property type="component" value="Unassembled WGS sequence"/>
</dbReference>
<evidence type="ECO:0000313" key="37">
    <source>
        <dbReference type="Proteomes" id="UP000830375"/>
    </source>
</evidence>
<keyword evidence="18 32" id="KW-0406">Ion transport</keyword>
<keyword evidence="21" id="KW-0325">Glycoprotein</keyword>
<feature type="transmembrane region" description="Helical" evidence="32">
    <location>
        <begin position="926"/>
        <end position="952"/>
    </location>
</feature>
<comment type="similarity">
    <text evidence="5 32">Belongs to the ABC transporter superfamily. ABCC family. CFTR transporter (TC 3.A.1.202) subfamily.</text>
</comment>
<evidence type="ECO:0000256" key="19">
    <source>
        <dbReference type="ARBA" id="ARBA00023136"/>
    </source>
</evidence>
<keyword evidence="12" id="KW-0677">Repeat</keyword>
<feature type="domain" description="ABC transmembrane type-1" evidence="35">
    <location>
        <begin position="929"/>
        <end position="1340"/>
    </location>
</feature>
<dbReference type="PROSITE" id="PS00211">
    <property type="entry name" value="ABC_TRANSPORTER_1"/>
    <property type="match status" value="1"/>
</dbReference>
<evidence type="ECO:0000256" key="3">
    <source>
        <dbReference type="ARBA" id="ARBA00004477"/>
    </source>
</evidence>
<dbReference type="Pfam" id="PF00005">
    <property type="entry name" value="ABC_tran"/>
    <property type="match status" value="2"/>
</dbReference>
<keyword evidence="17 32" id="KW-1133">Transmembrane helix</keyword>
<keyword evidence="22 32" id="KW-0868">Chloride</keyword>
<evidence type="ECO:0000256" key="9">
    <source>
        <dbReference type="ARBA" id="ARBA00022475"/>
    </source>
</evidence>
<evidence type="ECO:0000256" key="18">
    <source>
        <dbReference type="ARBA" id="ARBA00023065"/>
    </source>
</evidence>
<comment type="subcellular location">
    <subcellularLocation>
        <location evidence="2">Apical cell membrane</location>
        <topology evidence="2">Multi-pass membrane protein</topology>
    </subcellularLocation>
    <subcellularLocation>
        <location evidence="32">Cell membrane</location>
        <topology evidence="32">Multi-pass membrane protein</topology>
    </subcellularLocation>
    <subcellularLocation>
        <location evidence="4">Early endosome membrane</location>
        <topology evidence="4">Multi-pass membrane protein</topology>
    </subcellularLocation>
    <subcellularLocation>
        <location evidence="3">Endoplasmic reticulum membrane</location>
        <topology evidence="3">Multi-pass membrane protein</topology>
    </subcellularLocation>
    <subcellularLocation>
        <location evidence="1">Recycling endosome membrane</location>
        <topology evidence="1">Multi-pass membrane protein</topology>
    </subcellularLocation>
</comment>
<dbReference type="Gene3D" id="3.40.50.300">
    <property type="entry name" value="P-loop containing nucleotide triphosphate hydrolases"/>
    <property type="match status" value="2"/>
</dbReference>
<evidence type="ECO:0000256" key="15">
    <source>
        <dbReference type="ARBA" id="ARBA00022824"/>
    </source>
</evidence>
<dbReference type="InterPro" id="IPR011527">
    <property type="entry name" value="ABC1_TM_dom"/>
</dbReference>
<feature type="domain" description="ABC transporter" evidence="34">
    <location>
        <begin position="1390"/>
        <end position="1637"/>
    </location>
</feature>
<evidence type="ECO:0000256" key="22">
    <source>
        <dbReference type="ARBA" id="ARBA00023214"/>
    </source>
</evidence>
<evidence type="ECO:0000256" key="11">
    <source>
        <dbReference type="ARBA" id="ARBA00022692"/>
    </source>
</evidence>
<feature type="transmembrane region" description="Helical" evidence="32">
    <location>
        <begin position="988"/>
        <end position="1009"/>
    </location>
</feature>
<dbReference type="InterPro" id="IPR009147">
    <property type="entry name" value="CFTR/ABCC7"/>
</dbReference>
<dbReference type="InterPro" id="IPR003593">
    <property type="entry name" value="AAA+_ATPase"/>
</dbReference>
<dbReference type="Gene3D" id="1.20.1560.10">
    <property type="entry name" value="ABC transporter type 1, transmembrane domain"/>
    <property type="match status" value="3"/>
</dbReference>
<evidence type="ECO:0000256" key="31">
    <source>
        <dbReference type="ARBA" id="ARBA00048778"/>
    </source>
</evidence>
<dbReference type="PRINTS" id="PR01851">
    <property type="entry name" value="CYSFIBREGLTR"/>
</dbReference>
<evidence type="ECO:0000259" key="34">
    <source>
        <dbReference type="PROSITE" id="PS50893"/>
    </source>
</evidence>
<evidence type="ECO:0000259" key="35">
    <source>
        <dbReference type="PROSITE" id="PS50929"/>
    </source>
</evidence>
<keyword evidence="10 32" id="KW-0597">Phosphoprotein</keyword>
<dbReference type="Pfam" id="PF14396">
    <property type="entry name" value="CFTR_R"/>
    <property type="match status" value="1"/>
</dbReference>
<evidence type="ECO:0000256" key="14">
    <source>
        <dbReference type="ARBA" id="ARBA00022753"/>
    </source>
</evidence>
<evidence type="ECO:0000256" key="24">
    <source>
        <dbReference type="ARBA" id="ARBA00023303"/>
    </source>
</evidence>
<feature type="region of interest" description="Disordered" evidence="33">
    <location>
        <begin position="1645"/>
        <end position="1678"/>
    </location>
</feature>
<keyword evidence="20 32" id="KW-0869">Chloride channel</keyword>
<keyword evidence="14" id="KW-0967">Endosome</keyword>
<keyword evidence="9" id="KW-1003">Cell membrane</keyword>
<accession>A0ABQ8LSC8</accession>
<evidence type="ECO:0000256" key="6">
    <source>
        <dbReference type="ARBA" id="ARBA00012195"/>
    </source>
</evidence>
<evidence type="ECO:0000256" key="5">
    <source>
        <dbReference type="ARBA" id="ARBA00009118"/>
    </source>
</evidence>
<dbReference type="SMART" id="SM00382">
    <property type="entry name" value="AAA"/>
    <property type="match status" value="2"/>
</dbReference>
<feature type="transmembrane region" description="Helical" evidence="32">
    <location>
        <begin position="1274"/>
        <end position="1302"/>
    </location>
</feature>
<keyword evidence="23" id="KW-0413">Isomerase</keyword>
<dbReference type="InterPro" id="IPR003439">
    <property type="entry name" value="ABC_transporter-like_ATP-bd"/>
</dbReference>
<evidence type="ECO:0000256" key="20">
    <source>
        <dbReference type="ARBA" id="ARBA00023173"/>
    </source>
</evidence>
<dbReference type="InterPro" id="IPR036640">
    <property type="entry name" value="ABC1_TM_sf"/>
</dbReference>
<dbReference type="EC" id="5.6.1.6" evidence="6 32"/>
<feature type="transmembrane region" description="Helical" evidence="32">
    <location>
        <begin position="1314"/>
        <end position="1338"/>
    </location>
</feature>
<evidence type="ECO:0000256" key="16">
    <source>
        <dbReference type="ARBA" id="ARBA00022840"/>
    </source>
</evidence>
<feature type="compositionally biased region" description="Basic and acidic residues" evidence="33">
    <location>
        <begin position="1161"/>
        <end position="1171"/>
    </location>
</feature>
<evidence type="ECO:0000256" key="30">
    <source>
        <dbReference type="ARBA" id="ARBA00044653"/>
    </source>
</evidence>
<evidence type="ECO:0000256" key="32">
    <source>
        <dbReference type="RuleBase" id="RU362037"/>
    </source>
</evidence>
<dbReference type="InterPro" id="IPR050173">
    <property type="entry name" value="ABC_transporter_C-like"/>
</dbReference>
<evidence type="ECO:0000256" key="28">
    <source>
        <dbReference type="ARBA" id="ARBA00033163"/>
    </source>
</evidence>
<keyword evidence="37" id="KW-1185">Reference proteome</keyword>
<keyword evidence="19 32" id="KW-0472">Membrane</keyword>
<evidence type="ECO:0000256" key="4">
    <source>
        <dbReference type="ARBA" id="ARBA00004520"/>
    </source>
</evidence>
<evidence type="ECO:0000256" key="7">
    <source>
        <dbReference type="ARBA" id="ARBA00016668"/>
    </source>
</evidence>
<comment type="caution">
    <text evidence="36">The sequence shown here is derived from an EMBL/GenBank/DDBJ whole genome shotgun (WGS) entry which is preliminary data.</text>
</comment>
<keyword evidence="24 32" id="KW-0407">Ion channel</keyword>
<dbReference type="PANTHER" id="PTHR24223">
    <property type="entry name" value="ATP-BINDING CASSETTE SUB-FAMILY C"/>
    <property type="match status" value="1"/>
</dbReference>
<evidence type="ECO:0000256" key="8">
    <source>
        <dbReference type="ARBA" id="ARBA00022448"/>
    </source>
</evidence>
<feature type="transmembrane region" description="Helical" evidence="32">
    <location>
        <begin position="374"/>
        <end position="397"/>
    </location>
</feature>
<keyword evidence="16 32" id="KW-0067">ATP-binding</keyword>
<evidence type="ECO:0000256" key="26">
    <source>
        <dbReference type="ARBA" id="ARBA00029720"/>
    </source>
</evidence>
<protein>
    <recommendedName>
        <fullName evidence="7 32">Cystic fibrosis transmembrane conductance regulator</fullName>
        <ecNumber evidence="6 32">5.6.1.6</ecNumber>
    </recommendedName>
    <alternativeName>
        <fullName evidence="26 32">ATP-binding cassette sub-family C member 7</fullName>
    </alternativeName>
    <alternativeName>
        <fullName evidence="27 32">Channel conductance-controlling ATPase</fullName>
    </alternativeName>
    <alternativeName>
        <fullName evidence="28 32">cAMP-dependent chloride channel</fullName>
    </alternativeName>
</protein>
<dbReference type="InterPro" id="IPR017871">
    <property type="entry name" value="ABC_transporter-like_CS"/>
</dbReference>
<comment type="catalytic activity">
    <reaction evidence="25">
        <text>chloride(in) = chloride(out)</text>
        <dbReference type="Rhea" id="RHEA:29823"/>
        <dbReference type="ChEBI" id="CHEBI:17996"/>
    </reaction>
</comment>
<name>A0ABQ8LSC8_LABRO</name>
<keyword evidence="15" id="KW-0256">Endoplasmic reticulum</keyword>
<evidence type="ECO:0000256" key="1">
    <source>
        <dbReference type="ARBA" id="ARBA00004195"/>
    </source>
</evidence>
<evidence type="ECO:0000256" key="23">
    <source>
        <dbReference type="ARBA" id="ARBA00023235"/>
    </source>
</evidence>
<evidence type="ECO:0000313" key="36">
    <source>
        <dbReference type="EMBL" id="KAI2653556.1"/>
    </source>
</evidence>
<evidence type="ECO:0000256" key="27">
    <source>
        <dbReference type="ARBA" id="ARBA00031358"/>
    </source>
</evidence>
<feature type="domain" description="ABC transmembrane type-1" evidence="35">
    <location>
        <begin position="108"/>
        <end position="422"/>
    </location>
</feature>
<feature type="transmembrane region" description="Helical" evidence="32">
    <location>
        <begin position="257"/>
        <end position="277"/>
    </location>
</feature>
<reference evidence="36 37" key="1">
    <citation type="submission" date="2022-01" db="EMBL/GenBank/DDBJ databases">
        <title>A high-quality chromosome-level genome assembly of rohu carp, Labeo rohita.</title>
        <authorList>
            <person name="Arick M.A. II"/>
            <person name="Hsu C.-Y."/>
            <person name="Magbanua Z."/>
            <person name="Pechanova O."/>
            <person name="Grover C."/>
            <person name="Miller E."/>
            <person name="Thrash A."/>
            <person name="Ezzel L."/>
            <person name="Alam S."/>
            <person name="Benzie J."/>
            <person name="Hamilton M."/>
            <person name="Karsi A."/>
            <person name="Lawrence M.L."/>
            <person name="Peterson D.G."/>
        </authorList>
    </citation>
    <scope>NUCLEOTIDE SEQUENCE [LARGE SCALE GENOMIC DNA]</scope>
    <source>
        <strain evidence="37">BAU-BD-2019</strain>
        <tissue evidence="36">Blood</tissue>
    </source>
</reference>
<feature type="transmembrane region" description="Helical" evidence="32">
    <location>
        <begin position="129"/>
        <end position="148"/>
    </location>
</feature>
<evidence type="ECO:0000256" key="17">
    <source>
        <dbReference type="ARBA" id="ARBA00022989"/>
    </source>
</evidence>
<evidence type="ECO:0000256" key="10">
    <source>
        <dbReference type="ARBA" id="ARBA00022553"/>
    </source>
</evidence>
<evidence type="ECO:0000256" key="29">
    <source>
        <dbReference type="ARBA" id="ARBA00034073"/>
    </source>
</evidence>
<evidence type="ECO:0000256" key="33">
    <source>
        <dbReference type="SAM" id="MobiDB-lite"/>
    </source>
</evidence>
<comment type="catalytic activity">
    <reaction evidence="31">
        <text>ATP + H2O = ADP + phosphate + H(+)</text>
        <dbReference type="Rhea" id="RHEA:13065"/>
        <dbReference type="ChEBI" id="CHEBI:15377"/>
        <dbReference type="ChEBI" id="CHEBI:15378"/>
        <dbReference type="ChEBI" id="CHEBI:30616"/>
        <dbReference type="ChEBI" id="CHEBI:43474"/>
        <dbReference type="ChEBI" id="CHEBI:456216"/>
    </reaction>
    <physiologicalReaction direction="left-to-right" evidence="31">
        <dbReference type="Rhea" id="RHEA:13066"/>
    </physiologicalReaction>
</comment>
<dbReference type="Pfam" id="PF00664">
    <property type="entry name" value="ABC_membrane"/>
    <property type="match status" value="4"/>
</dbReference>
<feature type="transmembrane region" description="Helical" evidence="32">
    <location>
        <begin position="283"/>
        <end position="302"/>
    </location>
</feature>
<evidence type="ECO:0000256" key="21">
    <source>
        <dbReference type="ARBA" id="ARBA00023180"/>
    </source>
</evidence>
<evidence type="ECO:0000256" key="2">
    <source>
        <dbReference type="ARBA" id="ARBA00004424"/>
    </source>
</evidence>
<dbReference type="PROSITE" id="PS50929">
    <property type="entry name" value="ABC_TM1F"/>
    <property type="match status" value="2"/>
</dbReference>
<dbReference type="PROSITE" id="PS50893">
    <property type="entry name" value="ABC_TRANSPORTER_2"/>
    <property type="match status" value="2"/>
</dbReference>
<proteinExistence type="inferred from homology"/>
<comment type="function">
    <text evidence="32">Epithelial ion channel that plays an important role in the regulation of epithelial ion and water transport and fluid homeostasis. Mediates the transport of chloride ions across the cell membrane. Possesses an intrinsic ATPase activity and utilizes ATP to gate its channel; the passive flow of anions through the channel is gated by cycles of ATP binding and hydrolysis by the ATP-binding domains. The ion channel is also permeable to HCO(3)(-); selectivity depends on the extracellular chloride concentration. Exerts its function also by modulating the activity of other ion channels and transporters. Contributes to the regulation of the pH and the ion content of the epithelial fluid layer.</text>
</comment>
<feature type="compositionally biased region" description="Polar residues" evidence="33">
    <location>
        <begin position="1647"/>
        <end position="1666"/>
    </location>
</feature>
<keyword evidence="8 32" id="KW-0813">Transport</keyword>